<reference evidence="2 3" key="1">
    <citation type="journal article" date="2012" name="BMC Genomics">
        <title>Sequencing the genome of Marssonina brunnea reveals fungus-poplar co-evolution.</title>
        <authorList>
            <person name="Zhu S."/>
            <person name="Cao Y.-Z."/>
            <person name="Jiang C."/>
            <person name="Tan B.-Y."/>
            <person name="Wang Z."/>
            <person name="Feng S."/>
            <person name="Zhang L."/>
            <person name="Su X.-H."/>
            <person name="Brejova B."/>
            <person name="Vinar T."/>
            <person name="Xu M."/>
            <person name="Wang M.-X."/>
            <person name="Zhang S.-G."/>
            <person name="Huang M.-R."/>
            <person name="Wu R."/>
            <person name="Zhou Y."/>
        </authorList>
    </citation>
    <scope>NUCLEOTIDE SEQUENCE [LARGE SCALE GENOMIC DNA]</scope>
    <source>
        <strain evidence="2 3">MB_m1</strain>
    </source>
</reference>
<protein>
    <submittedName>
        <fullName evidence="2">Uncharacterized protein</fullName>
    </submittedName>
</protein>
<dbReference type="OrthoDB" id="4540223at2759"/>
<evidence type="ECO:0000256" key="1">
    <source>
        <dbReference type="SAM" id="SignalP"/>
    </source>
</evidence>
<dbReference type="STRING" id="1072389.K1X157"/>
<proteinExistence type="predicted"/>
<name>K1X157_MARBU</name>
<dbReference type="InterPro" id="IPR045564">
    <property type="entry name" value="DUF5910"/>
</dbReference>
<dbReference type="KEGG" id="mbe:MBM_02979"/>
<evidence type="ECO:0000313" key="2">
    <source>
        <dbReference type="EMBL" id="EKD18737.1"/>
    </source>
</evidence>
<keyword evidence="1" id="KW-0732">Signal</keyword>
<dbReference type="GeneID" id="18758914"/>
<dbReference type="Pfam" id="PF19287">
    <property type="entry name" value="DUF5910"/>
    <property type="match status" value="1"/>
</dbReference>
<accession>K1X157</accession>
<dbReference type="AlphaFoldDB" id="K1X157"/>
<organism evidence="2 3">
    <name type="scientific">Marssonina brunnea f. sp. multigermtubi (strain MB_m1)</name>
    <name type="common">Marssonina leaf spot fungus</name>
    <dbReference type="NCBI Taxonomy" id="1072389"/>
    <lineage>
        <taxon>Eukaryota</taxon>
        <taxon>Fungi</taxon>
        <taxon>Dikarya</taxon>
        <taxon>Ascomycota</taxon>
        <taxon>Pezizomycotina</taxon>
        <taxon>Leotiomycetes</taxon>
        <taxon>Helotiales</taxon>
        <taxon>Drepanopezizaceae</taxon>
        <taxon>Drepanopeziza</taxon>
    </lineage>
</organism>
<dbReference type="EMBL" id="JH921432">
    <property type="protein sequence ID" value="EKD18737.1"/>
    <property type="molecule type" value="Genomic_DNA"/>
</dbReference>
<dbReference type="HOGENOM" id="CLU_091777_0_0_1"/>
<dbReference type="Proteomes" id="UP000006753">
    <property type="component" value="Unassembled WGS sequence"/>
</dbReference>
<sequence length="213" mass="24370">MRLSSQPTIISISLALSVLFSKALGEKDPENRILIGYRLASPEEAELINTHNRPVQTEFFNHPLNFPNDIGPGYYLVSEPAALEATSGEWYCVVKADKYDMAAVKKVWIPEDNDEFVWSDDEDDLWTGNEAYIDQYLRNVGADRETVIRFSPTDDAAVNDAVLQMVIPTDMVNENKLGFWAQCWPTDEEQDEHTEETLHWKGWNIDRDPRSTD</sequence>
<evidence type="ECO:0000313" key="3">
    <source>
        <dbReference type="Proteomes" id="UP000006753"/>
    </source>
</evidence>
<feature type="chain" id="PRO_5003854844" evidence="1">
    <location>
        <begin position="26"/>
        <end position="213"/>
    </location>
</feature>
<gene>
    <name evidence="2" type="ORF">MBM_02979</name>
</gene>
<feature type="signal peptide" evidence="1">
    <location>
        <begin position="1"/>
        <end position="25"/>
    </location>
</feature>
<dbReference type="InParanoid" id="K1X157"/>
<keyword evidence="3" id="KW-1185">Reference proteome</keyword>
<dbReference type="RefSeq" id="XP_007290868.1">
    <property type="nucleotide sequence ID" value="XM_007290806.1"/>
</dbReference>